<dbReference type="AlphaFoldDB" id="A0AAU9JE14"/>
<feature type="transmembrane region" description="Helical" evidence="1">
    <location>
        <begin position="45"/>
        <end position="65"/>
    </location>
</feature>
<comment type="caution">
    <text evidence="2">The sequence shown here is derived from an EMBL/GenBank/DDBJ whole genome shotgun (WGS) entry which is preliminary data.</text>
</comment>
<protein>
    <submittedName>
        <fullName evidence="2">Uncharacterized protein</fullName>
    </submittedName>
</protein>
<evidence type="ECO:0000313" key="2">
    <source>
        <dbReference type="EMBL" id="CAG9326306.1"/>
    </source>
</evidence>
<evidence type="ECO:0000313" key="3">
    <source>
        <dbReference type="Proteomes" id="UP001162131"/>
    </source>
</evidence>
<feature type="transmembrane region" description="Helical" evidence="1">
    <location>
        <begin position="192"/>
        <end position="218"/>
    </location>
</feature>
<sequence length="328" mass="38001">MGCENNPTISFYFSGLAVVWLSFTIWWIFNTWYRNKRFTKPLQRIMLLLLIFKTLCNFFFSLYYISCEDSAESSYFALAGISAYTLYNTFIFVILILISKGFGITRDVLDRQEVTLIAMTMGAVYLAFSAYVINPELVIVLIAMFATLFYLTIKYSYSNIKTLQTKLGYLISENIVQIIPAVRQKISMLKAFVVLVYFYFAQNIFTILFLIMGVQIFMSPDRSYRNGIDIFTETCDSISLLWIMYLFRSKDRGVYFNISVIGNEAPAQALPPFLKAGIPKGIDEEDRDNVSLVVFCPQEFDKNHPYRRLMIATPIPRAPIERFEEERP</sequence>
<name>A0AAU9JE14_9CILI</name>
<feature type="transmembrane region" description="Helical" evidence="1">
    <location>
        <begin position="139"/>
        <end position="157"/>
    </location>
</feature>
<dbReference type="Proteomes" id="UP001162131">
    <property type="component" value="Unassembled WGS sequence"/>
</dbReference>
<gene>
    <name evidence="2" type="ORF">BSTOLATCC_MIC40735</name>
</gene>
<keyword evidence="1" id="KW-0812">Transmembrane</keyword>
<dbReference type="PANTHER" id="PTHR36329:SF1">
    <property type="entry name" value="TRANSMEMBRANE PROTEIN"/>
    <property type="match status" value="1"/>
</dbReference>
<evidence type="ECO:0000256" key="1">
    <source>
        <dbReference type="SAM" id="Phobius"/>
    </source>
</evidence>
<feature type="transmembrane region" description="Helical" evidence="1">
    <location>
        <begin position="12"/>
        <end position="33"/>
    </location>
</feature>
<feature type="transmembrane region" description="Helical" evidence="1">
    <location>
        <begin position="77"/>
        <end position="102"/>
    </location>
</feature>
<keyword evidence="1" id="KW-1133">Transmembrane helix</keyword>
<proteinExistence type="predicted"/>
<reference evidence="2" key="1">
    <citation type="submission" date="2021-09" db="EMBL/GenBank/DDBJ databases">
        <authorList>
            <consortium name="AG Swart"/>
            <person name="Singh M."/>
            <person name="Singh A."/>
            <person name="Seah K."/>
            <person name="Emmerich C."/>
        </authorList>
    </citation>
    <scope>NUCLEOTIDE SEQUENCE</scope>
    <source>
        <strain evidence="2">ATCC30299</strain>
    </source>
</reference>
<keyword evidence="3" id="KW-1185">Reference proteome</keyword>
<keyword evidence="1" id="KW-0472">Membrane</keyword>
<accession>A0AAU9JE14</accession>
<feature type="transmembrane region" description="Helical" evidence="1">
    <location>
        <begin position="114"/>
        <end position="133"/>
    </location>
</feature>
<dbReference type="EMBL" id="CAJZBQ010000040">
    <property type="protein sequence ID" value="CAG9326306.1"/>
    <property type="molecule type" value="Genomic_DNA"/>
</dbReference>
<organism evidence="2 3">
    <name type="scientific">Blepharisma stoltei</name>
    <dbReference type="NCBI Taxonomy" id="1481888"/>
    <lineage>
        <taxon>Eukaryota</taxon>
        <taxon>Sar</taxon>
        <taxon>Alveolata</taxon>
        <taxon>Ciliophora</taxon>
        <taxon>Postciliodesmatophora</taxon>
        <taxon>Heterotrichea</taxon>
        <taxon>Heterotrichida</taxon>
        <taxon>Blepharismidae</taxon>
        <taxon>Blepharisma</taxon>
    </lineage>
</organism>
<dbReference type="PANTHER" id="PTHR36329">
    <property type="entry name" value="TRANSMEMBRANE PROTEIN"/>
    <property type="match status" value="1"/>
</dbReference>